<protein>
    <recommendedName>
        <fullName evidence="4">Aminotransferase-like plant mobile domain-containing protein</fullName>
    </recommendedName>
</protein>
<feature type="compositionally biased region" description="Basic and acidic residues" evidence="1">
    <location>
        <begin position="23"/>
        <end position="34"/>
    </location>
</feature>
<evidence type="ECO:0000313" key="3">
    <source>
        <dbReference type="Proteomes" id="UP000291084"/>
    </source>
</evidence>
<accession>A0A0S3T2K0</accession>
<evidence type="ECO:0000313" key="2">
    <source>
        <dbReference type="EMBL" id="BAT99281.1"/>
    </source>
</evidence>
<dbReference type="Proteomes" id="UP000291084">
    <property type="component" value="Chromosome 10"/>
</dbReference>
<organism evidence="2 3">
    <name type="scientific">Vigna angularis var. angularis</name>
    <dbReference type="NCBI Taxonomy" id="157739"/>
    <lineage>
        <taxon>Eukaryota</taxon>
        <taxon>Viridiplantae</taxon>
        <taxon>Streptophyta</taxon>
        <taxon>Embryophyta</taxon>
        <taxon>Tracheophyta</taxon>
        <taxon>Spermatophyta</taxon>
        <taxon>Magnoliopsida</taxon>
        <taxon>eudicotyledons</taxon>
        <taxon>Gunneridae</taxon>
        <taxon>Pentapetalae</taxon>
        <taxon>rosids</taxon>
        <taxon>fabids</taxon>
        <taxon>Fabales</taxon>
        <taxon>Fabaceae</taxon>
        <taxon>Papilionoideae</taxon>
        <taxon>50 kb inversion clade</taxon>
        <taxon>NPAAA clade</taxon>
        <taxon>indigoferoid/millettioid clade</taxon>
        <taxon>Phaseoleae</taxon>
        <taxon>Vigna</taxon>
    </lineage>
</organism>
<dbReference type="AlphaFoldDB" id="A0A0S3T2K0"/>
<sequence>MEINKAEPKIEKSRSLPLAPPTFKEEIRNPRTDVPKPPNRVNPKVRIIEVEPSDANAMTLLFHHDQRVILDQVGGFADALYGSNRVTCALETISLFSSFIKVSEIVHRHLPKHVLRQYGFEQPISWFPHVNPEVDLPTIDDHLLRFTEHVLVNVILMYSPFACFQILQWFKRVSHPYVNPEVDLPTIDDHLLRFTEHVLVNVILMYSPFACFQILQWFKRVSQPYVIHGVEDDRPSLIP</sequence>
<evidence type="ECO:0000256" key="1">
    <source>
        <dbReference type="SAM" id="MobiDB-lite"/>
    </source>
</evidence>
<proteinExistence type="predicted"/>
<evidence type="ECO:0008006" key="4">
    <source>
        <dbReference type="Google" id="ProtNLM"/>
    </source>
</evidence>
<keyword evidence="3" id="KW-1185">Reference proteome</keyword>
<name>A0A0S3T2K0_PHAAN</name>
<reference evidence="2 3" key="1">
    <citation type="journal article" date="2015" name="Sci. Rep.">
        <title>The power of single molecule real-time sequencing technology in the de novo assembly of a eukaryotic genome.</title>
        <authorList>
            <person name="Sakai H."/>
            <person name="Naito K."/>
            <person name="Ogiso-Tanaka E."/>
            <person name="Takahashi Y."/>
            <person name="Iseki K."/>
            <person name="Muto C."/>
            <person name="Satou K."/>
            <person name="Teruya K."/>
            <person name="Shiroma A."/>
            <person name="Shimoji M."/>
            <person name="Hirano T."/>
            <person name="Itoh T."/>
            <person name="Kaga A."/>
            <person name="Tomooka N."/>
        </authorList>
    </citation>
    <scope>NUCLEOTIDE SEQUENCE [LARGE SCALE GENOMIC DNA]</scope>
    <source>
        <strain evidence="3">cv. Shumari</strain>
    </source>
</reference>
<gene>
    <name evidence="2" type="primary">Vigan.10G068500</name>
    <name evidence="2" type="ORF">VIGAN_10068500</name>
</gene>
<feature type="compositionally biased region" description="Basic and acidic residues" evidence="1">
    <location>
        <begin position="1"/>
        <end position="14"/>
    </location>
</feature>
<dbReference type="EMBL" id="AP015043">
    <property type="protein sequence ID" value="BAT99281.1"/>
    <property type="molecule type" value="Genomic_DNA"/>
</dbReference>
<feature type="region of interest" description="Disordered" evidence="1">
    <location>
        <begin position="1"/>
        <end position="41"/>
    </location>
</feature>